<dbReference type="PATRIC" id="fig|1423796.3.peg.1526"/>
<keyword evidence="3" id="KW-0808">Transferase</keyword>
<dbReference type="STRING" id="1423796.FC24_GL001498"/>
<dbReference type="EMBL" id="AYYI01000038">
    <property type="protein sequence ID" value="KRM97734.1"/>
    <property type="molecule type" value="Genomic_DNA"/>
</dbReference>
<keyword evidence="4" id="KW-1185">Reference proteome</keyword>
<dbReference type="InterPro" id="IPR035391">
    <property type="entry name" value="Arylsulfotran_N"/>
</dbReference>
<dbReference type="InterPro" id="IPR011043">
    <property type="entry name" value="Gal_Oxase/kelch_b-propeller"/>
</dbReference>
<sequence length="555" mass="63334">MKRRKIGIISGFALFLVLIVIGVSWYGYHHFGTLSTKQISANINSELIHTRQKQQAPLTKAYRQKLNSGHYTPDNMYVKLNPYKTSPLSALVAFKTKQASQVSIAVQGKSDRTTIKTTYSGYKTKHKLSILGLYPDYNNTVTLTIKAKNGQVTHKTLHIKTAKLPRALAKVKINVKTANKKKMAIGNDKLTFFVRTTKQPFGVDADGNIRWYSTNYSQHVFKELKNGHLLYLAKKNNQAEIYNELLETDFTGRIYKEYHFSNKTKSSNDTSGKGETTIVHHDTIELPNRDLLLTVSDGGGKYIEDTMVQISHKTGKVNKVIDLKKILPVKMWRQYDSTKRSDGKIDWFHQNSIYYDKSDDSLVISGRHQDLVMKLDYQTNQIKWLFSGKKKADWPRKYRSKILKTKGDTTYPGGQHAAILLPTASANHKNLILFNNNIAITNGPEATSKQYSEGVQYQLNEKDKTIKQTWAYGKTLGKQNFSPIIGSARYLNTNNRLLCFGFLKSGNKSRIIEVDKTTNQPVFDVELTNLPNKGYVYRSERFSLYPQNHNNQTYE</sequence>
<keyword evidence="1" id="KW-0472">Membrane</keyword>
<dbReference type="RefSeq" id="WP_057874061.1">
    <property type="nucleotide sequence ID" value="NZ_AYYI01000038.1"/>
</dbReference>
<name>A0A0R2DAF9_9LACO</name>
<keyword evidence="1" id="KW-0812">Transmembrane</keyword>
<dbReference type="Pfam" id="PF05935">
    <property type="entry name" value="Arylsulfotrans"/>
    <property type="match status" value="1"/>
</dbReference>
<evidence type="ECO:0000313" key="4">
    <source>
        <dbReference type="Proteomes" id="UP000051638"/>
    </source>
</evidence>
<dbReference type="PANTHER" id="PTHR35340:SF10">
    <property type="entry name" value="CYTOPLASMIC PROTEIN"/>
    <property type="match status" value="1"/>
</dbReference>
<reference evidence="3 4" key="1">
    <citation type="journal article" date="2015" name="Genome Announc.">
        <title>Expanding the biotechnology potential of lactobacilli through comparative genomics of 213 strains and associated genera.</title>
        <authorList>
            <person name="Sun Z."/>
            <person name="Harris H.M."/>
            <person name="McCann A."/>
            <person name="Guo C."/>
            <person name="Argimon S."/>
            <person name="Zhang W."/>
            <person name="Yang X."/>
            <person name="Jeffery I.B."/>
            <person name="Cooney J.C."/>
            <person name="Kagawa T.F."/>
            <person name="Liu W."/>
            <person name="Song Y."/>
            <person name="Salvetti E."/>
            <person name="Wrobel A."/>
            <person name="Rasinkangas P."/>
            <person name="Parkhill J."/>
            <person name="Rea M.C."/>
            <person name="O'Sullivan O."/>
            <person name="Ritari J."/>
            <person name="Douillard F.P."/>
            <person name="Paul Ross R."/>
            <person name="Yang R."/>
            <person name="Briner A.E."/>
            <person name="Felis G.E."/>
            <person name="de Vos W.M."/>
            <person name="Barrangou R."/>
            <person name="Klaenhammer T.R."/>
            <person name="Caufield P.W."/>
            <person name="Cui Y."/>
            <person name="Zhang H."/>
            <person name="O'Toole P.W."/>
        </authorList>
    </citation>
    <scope>NUCLEOTIDE SEQUENCE [LARGE SCALE GENOMIC DNA]</scope>
    <source>
        <strain evidence="3 4">DSM 20253</strain>
    </source>
</reference>
<dbReference type="InterPro" id="IPR038477">
    <property type="entry name" value="ASST_N_sf"/>
</dbReference>
<dbReference type="Pfam" id="PF17425">
    <property type="entry name" value="Arylsulfotran_N"/>
    <property type="match status" value="1"/>
</dbReference>
<feature type="domain" description="Arylsulfotransferase N-terminal" evidence="2">
    <location>
        <begin position="77"/>
        <end position="162"/>
    </location>
</feature>
<keyword evidence="1" id="KW-1133">Transmembrane helix</keyword>
<dbReference type="AlphaFoldDB" id="A0A0R2DAF9"/>
<protein>
    <submittedName>
        <fullName evidence="3">Arylsulfate sulfotransferase</fullName>
    </submittedName>
</protein>
<evidence type="ECO:0000256" key="1">
    <source>
        <dbReference type="SAM" id="Phobius"/>
    </source>
</evidence>
<dbReference type="InterPro" id="IPR010262">
    <property type="entry name" value="Arylsulfotransferase_bact"/>
</dbReference>
<comment type="caution">
    <text evidence="3">The sequence shown here is derived from an EMBL/GenBank/DDBJ whole genome shotgun (WGS) entry which is preliminary data.</text>
</comment>
<gene>
    <name evidence="3" type="ORF">FC24_GL001498</name>
</gene>
<dbReference type="SUPFAM" id="SSF50965">
    <property type="entry name" value="Galactose oxidase, central domain"/>
    <property type="match status" value="1"/>
</dbReference>
<accession>A0A0R2DAF9</accession>
<feature type="transmembrane region" description="Helical" evidence="1">
    <location>
        <begin position="7"/>
        <end position="28"/>
    </location>
</feature>
<evidence type="ECO:0000313" key="3">
    <source>
        <dbReference type="EMBL" id="KRM97734.1"/>
    </source>
</evidence>
<dbReference type="GO" id="GO:0004062">
    <property type="term" value="F:aryl sulfotransferase activity"/>
    <property type="evidence" value="ECO:0007669"/>
    <property type="project" value="InterPro"/>
</dbReference>
<proteinExistence type="predicted"/>
<evidence type="ECO:0000259" key="2">
    <source>
        <dbReference type="Pfam" id="PF17425"/>
    </source>
</evidence>
<dbReference type="InterPro" id="IPR053143">
    <property type="entry name" value="Arylsulfate_ST"/>
</dbReference>
<organism evidence="3 4">
    <name type="scientific">Loigolactobacillus rennini DSM 20253</name>
    <dbReference type="NCBI Taxonomy" id="1423796"/>
    <lineage>
        <taxon>Bacteria</taxon>
        <taxon>Bacillati</taxon>
        <taxon>Bacillota</taxon>
        <taxon>Bacilli</taxon>
        <taxon>Lactobacillales</taxon>
        <taxon>Lactobacillaceae</taxon>
        <taxon>Loigolactobacillus</taxon>
    </lineage>
</organism>
<dbReference type="Proteomes" id="UP000051638">
    <property type="component" value="Unassembled WGS sequence"/>
</dbReference>
<dbReference type="PANTHER" id="PTHR35340">
    <property type="entry name" value="PQQ ENZYME REPEAT PROTEIN-RELATED"/>
    <property type="match status" value="1"/>
</dbReference>
<dbReference type="Gene3D" id="2.60.40.3100">
    <property type="entry name" value="Arylsulphate sulphotransferase monomer, N-terminal domain"/>
    <property type="match status" value="1"/>
</dbReference>